<dbReference type="Proteomes" id="UP001605036">
    <property type="component" value="Unassembled WGS sequence"/>
</dbReference>
<keyword evidence="2" id="KW-1133">Transmembrane helix</keyword>
<dbReference type="PANTHER" id="PTHR48146:SF2">
    <property type="entry name" value="K-STIMULATED PYROPHOSPHATE-ENERGIZED SODIUM PUMP PROTEIN"/>
    <property type="match status" value="1"/>
</dbReference>
<protein>
    <submittedName>
        <fullName evidence="3">Uncharacterized protein</fullName>
    </submittedName>
</protein>
<keyword evidence="2" id="KW-0472">Membrane</keyword>
<feature type="region of interest" description="Disordered" evidence="1">
    <location>
        <begin position="1"/>
        <end position="22"/>
    </location>
</feature>
<accession>A0ABD1ZH15</accession>
<comment type="caution">
    <text evidence="3">The sequence shown here is derived from an EMBL/GenBank/DDBJ whole genome shotgun (WGS) entry which is preliminary data.</text>
</comment>
<reference evidence="3 4" key="1">
    <citation type="submission" date="2024-09" db="EMBL/GenBank/DDBJ databases">
        <title>Chromosome-scale assembly of Riccia fluitans.</title>
        <authorList>
            <person name="Paukszto L."/>
            <person name="Sawicki J."/>
            <person name="Karawczyk K."/>
            <person name="Piernik-Szablinska J."/>
            <person name="Szczecinska M."/>
            <person name="Mazdziarz M."/>
        </authorList>
    </citation>
    <scope>NUCLEOTIDE SEQUENCE [LARGE SCALE GENOMIC DNA]</scope>
    <source>
        <strain evidence="3">Rf_01</strain>
        <tissue evidence="3">Aerial parts of the thallus</tissue>
    </source>
</reference>
<dbReference type="PANTHER" id="PTHR48146">
    <property type="entry name" value="K-STIMULATED PYROPHOSPHATE-ENERGIZED SODIUM PUMP PROTEIN"/>
    <property type="match status" value="1"/>
</dbReference>
<dbReference type="AlphaFoldDB" id="A0ABD1ZH15"/>
<organism evidence="3 4">
    <name type="scientific">Riccia fluitans</name>
    <dbReference type="NCBI Taxonomy" id="41844"/>
    <lineage>
        <taxon>Eukaryota</taxon>
        <taxon>Viridiplantae</taxon>
        <taxon>Streptophyta</taxon>
        <taxon>Embryophyta</taxon>
        <taxon>Marchantiophyta</taxon>
        <taxon>Marchantiopsida</taxon>
        <taxon>Marchantiidae</taxon>
        <taxon>Marchantiales</taxon>
        <taxon>Ricciaceae</taxon>
        <taxon>Riccia</taxon>
    </lineage>
</organism>
<name>A0ABD1ZH15_9MARC</name>
<gene>
    <name evidence="3" type="ORF">R1flu_018780</name>
</gene>
<evidence type="ECO:0000313" key="3">
    <source>
        <dbReference type="EMBL" id="KAL2650652.1"/>
    </source>
</evidence>
<feature type="transmembrane region" description="Helical" evidence="2">
    <location>
        <begin position="362"/>
        <end position="380"/>
    </location>
</feature>
<dbReference type="EMBL" id="JBHFFA010000001">
    <property type="protein sequence ID" value="KAL2650652.1"/>
    <property type="molecule type" value="Genomic_DNA"/>
</dbReference>
<evidence type="ECO:0000313" key="4">
    <source>
        <dbReference type="Proteomes" id="UP001605036"/>
    </source>
</evidence>
<keyword evidence="4" id="KW-1185">Reference proteome</keyword>
<keyword evidence="2" id="KW-0812">Transmembrane</keyword>
<evidence type="ECO:0000256" key="1">
    <source>
        <dbReference type="SAM" id="MobiDB-lite"/>
    </source>
</evidence>
<proteinExistence type="predicted"/>
<evidence type="ECO:0000256" key="2">
    <source>
        <dbReference type="SAM" id="Phobius"/>
    </source>
</evidence>
<sequence>MLVGEELEEGGGGSRRRAGRRDVRGWERSTTACMVGSEDVRLRLAPSPYRRKLAQEVLKKLQKALDVPTQRAELLRQLFTDVALEVDFRARARLYELDDHSPKSVVDNGISPKANHSGRPLCFYEVLAEHYVQVPEDAREVLPLFLQLWSQSFSSQIFTLLFYQWLFEVPSASESDGYLRYSTAFVEGASNIFWIDLQSNEQRFFPLYHYTLEEVVTNRKPLGQVTNQAQRDLVLMMSRCFFFYEPAVQLDKLLAHFPPFPGSMRPSDLFVIELTDQLQRVKVEPVLIKYLECTKILKGVELRVATSTRLKTALYSFTSPGGPLYPTRPVRHAAWETLDYLFPIGRKSRHLISLGFRLMHPYYWPMSFLHFVVNAILTFFRKVYAVLLHIWHSVFGPR</sequence>